<dbReference type="Proteomes" id="UP000465263">
    <property type="component" value="Unassembled WGS sequence"/>
</dbReference>
<keyword evidence="3" id="KW-1185">Reference proteome</keyword>
<dbReference type="EMBL" id="BLKV01000002">
    <property type="protein sequence ID" value="GFG71074.1"/>
    <property type="molecule type" value="Genomic_DNA"/>
</dbReference>
<evidence type="ECO:0000256" key="1">
    <source>
        <dbReference type="SAM" id="MobiDB-lite"/>
    </source>
</evidence>
<accession>A0A7I9XMC0</accession>
<proteinExistence type="predicted"/>
<sequence length="71" mass="7853">MAVPWDLAVLLARPALARSALDRSAPAQADPVGARHRHPSLRFLRHDRRAEAENCNNMSRGGGVWFQLPPT</sequence>
<name>A0A7I9XMC0_9MYCO</name>
<dbReference type="AlphaFoldDB" id="A0A7I9XMC0"/>
<feature type="region of interest" description="Disordered" evidence="1">
    <location>
        <begin position="20"/>
        <end position="39"/>
    </location>
</feature>
<evidence type="ECO:0000313" key="2">
    <source>
        <dbReference type="EMBL" id="GFG71074.1"/>
    </source>
</evidence>
<protein>
    <submittedName>
        <fullName evidence="2">Uncharacterized protein</fullName>
    </submittedName>
</protein>
<evidence type="ECO:0000313" key="3">
    <source>
        <dbReference type="Proteomes" id="UP000465263"/>
    </source>
</evidence>
<reference evidence="2 3" key="1">
    <citation type="journal article" date="2019" name="Emerg. Microbes Infect.">
        <title>Comprehensive subspecies identification of 175 nontuberculous mycobacteria species based on 7547 genomic profiles.</title>
        <authorList>
            <person name="Matsumoto Y."/>
            <person name="Kinjo T."/>
            <person name="Motooka D."/>
            <person name="Nabeya D."/>
            <person name="Jung N."/>
            <person name="Uechi K."/>
            <person name="Horii T."/>
            <person name="Iida T."/>
            <person name="Fujita J."/>
            <person name="Nakamura S."/>
        </authorList>
    </citation>
    <scope>NUCLEOTIDE SEQUENCE [LARGE SCALE GENOMIC DNA]</scope>
    <source>
        <strain evidence="2 3">JCM 16017</strain>
    </source>
</reference>
<comment type="caution">
    <text evidence="2">The sequence shown here is derived from an EMBL/GenBank/DDBJ whole genome shotgun (WGS) entry which is preliminary data.</text>
</comment>
<gene>
    <name evidence="2" type="ORF">MSEN_27940</name>
</gene>
<organism evidence="2 3">
    <name type="scientific">Mycolicibacter senuensis</name>
    <dbReference type="NCBI Taxonomy" id="386913"/>
    <lineage>
        <taxon>Bacteria</taxon>
        <taxon>Bacillati</taxon>
        <taxon>Actinomycetota</taxon>
        <taxon>Actinomycetes</taxon>
        <taxon>Mycobacteriales</taxon>
        <taxon>Mycobacteriaceae</taxon>
        <taxon>Mycolicibacter</taxon>
    </lineage>
</organism>